<reference evidence="8" key="2">
    <citation type="submission" date="2023-12" db="EMBL/GenBank/DDBJ databases">
        <authorList>
            <person name="Sun Q."/>
            <person name="Inoue M."/>
        </authorList>
    </citation>
    <scope>NUCLEOTIDE SEQUENCE</scope>
    <source>
        <strain evidence="8">JCM 12289</strain>
    </source>
</reference>
<accession>A0AAV3SGW0</accession>
<feature type="transmembrane region" description="Helical" evidence="7">
    <location>
        <begin position="148"/>
        <end position="168"/>
    </location>
</feature>
<comment type="caution">
    <text evidence="8">The sequence shown here is derived from an EMBL/GenBank/DDBJ whole genome shotgun (WGS) entry which is preliminary data.</text>
</comment>
<gene>
    <name evidence="8" type="ORF">GCM10008985_19770</name>
</gene>
<dbReference type="Pfam" id="PF03706">
    <property type="entry name" value="LPG_synthase_TM"/>
    <property type="match status" value="1"/>
</dbReference>
<dbReference type="Proteomes" id="UP001500962">
    <property type="component" value="Unassembled WGS sequence"/>
</dbReference>
<evidence type="ECO:0000256" key="5">
    <source>
        <dbReference type="ARBA" id="ARBA00022989"/>
    </source>
</evidence>
<evidence type="ECO:0000256" key="7">
    <source>
        <dbReference type="SAM" id="Phobius"/>
    </source>
</evidence>
<evidence type="ECO:0000256" key="6">
    <source>
        <dbReference type="ARBA" id="ARBA00023136"/>
    </source>
</evidence>
<keyword evidence="3" id="KW-1003">Cell membrane</keyword>
<reference evidence="8" key="1">
    <citation type="journal article" date="2014" name="Int. J. Syst. Evol. Microbiol.">
        <title>Complete genome sequence of Corynebacterium casei LMG S-19264T (=DSM 44701T), isolated from a smear-ripened cheese.</title>
        <authorList>
            <consortium name="US DOE Joint Genome Institute (JGI-PGF)"/>
            <person name="Walter F."/>
            <person name="Albersmeier A."/>
            <person name="Kalinowski J."/>
            <person name="Ruckert C."/>
        </authorList>
    </citation>
    <scope>NUCLEOTIDE SEQUENCE</scope>
    <source>
        <strain evidence="8">JCM 12289</strain>
    </source>
</reference>
<evidence type="ECO:0000256" key="4">
    <source>
        <dbReference type="ARBA" id="ARBA00022692"/>
    </source>
</evidence>
<feature type="transmembrane region" description="Helical" evidence="7">
    <location>
        <begin position="28"/>
        <end position="47"/>
    </location>
</feature>
<feature type="transmembrane region" description="Helical" evidence="7">
    <location>
        <begin position="331"/>
        <end position="347"/>
    </location>
</feature>
<evidence type="ECO:0000256" key="3">
    <source>
        <dbReference type="ARBA" id="ARBA00022475"/>
    </source>
</evidence>
<evidence type="ECO:0000313" key="8">
    <source>
        <dbReference type="EMBL" id="GAA0463106.1"/>
    </source>
</evidence>
<sequence length="349" mass="36651">MTGGDGREPDVATESADILDRRSIGKMLVGFLIAAVLLYFLGNVVGWDDIADALARADLRWVAVACLCTCGYLLAWTKTWQVVLDAGGIEIPYQELVPTYLAATFANYTTPFGQAGGEPFIAYVLSADTEASYEESLASVSTADLMHLLPFFTFAGIGLAALAITGTVPPGASSILIGLAAIAIGVPAIVYGAWRRRDLVERVVTTLARPVTKRTDRVSMERIESRIDTFYSQIARIAAEPRDLLVGIVYSYLGWICFAAPLYFAALALSLPVDPLLVAFLAPASSLAGFVPTPGGLGGVSTAMVALVVALTPVGAGAAAALAILYRATSYVFALIVCGPAALYVTARA</sequence>
<feature type="transmembrane region" description="Helical" evidence="7">
    <location>
        <begin position="59"/>
        <end position="76"/>
    </location>
</feature>
<dbReference type="AlphaFoldDB" id="A0AAV3SGW0"/>
<dbReference type="InterPro" id="IPR022791">
    <property type="entry name" value="L-PG_synthase/AglD"/>
</dbReference>
<dbReference type="GO" id="GO:0005886">
    <property type="term" value="C:plasma membrane"/>
    <property type="evidence" value="ECO:0007669"/>
    <property type="project" value="UniProtKB-SubCell"/>
</dbReference>
<organism evidence="8 9">
    <name type="scientific">Halococcus dombrowskii</name>
    <dbReference type="NCBI Taxonomy" id="179637"/>
    <lineage>
        <taxon>Archaea</taxon>
        <taxon>Methanobacteriati</taxon>
        <taxon>Methanobacteriota</taxon>
        <taxon>Stenosarchaea group</taxon>
        <taxon>Halobacteria</taxon>
        <taxon>Halobacteriales</taxon>
        <taxon>Halococcaceae</taxon>
        <taxon>Halococcus</taxon>
    </lineage>
</organism>
<evidence type="ECO:0000256" key="2">
    <source>
        <dbReference type="ARBA" id="ARBA00011061"/>
    </source>
</evidence>
<proteinExistence type="inferred from homology"/>
<dbReference type="EMBL" id="BAAADN010000030">
    <property type="protein sequence ID" value="GAA0463106.1"/>
    <property type="molecule type" value="Genomic_DNA"/>
</dbReference>
<keyword evidence="5 7" id="KW-1133">Transmembrane helix</keyword>
<name>A0AAV3SGW0_HALDO</name>
<feature type="transmembrane region" description="Helical" evidence="7">
    <location>
        <begin position="244"/>
        <end position="269"/>
    </location>
</feature>
<feature type="transmembrane region" description="Helical" evidence="7">
    <location>
        <begin position="275"/>
        <end position="291"/>
    </location>
</feature>
<feature type="transmembrane region" description="Helical" evidence="7">
    <location>
        <begin position="174"/>
        <end position="194"/>
    </location>
</feature>
<dbReference type="NCBIfam" id="TIGR00374">
    <property type="entry name" value="flippase-like domain"/>
    <property type="match status" value="1"/>
</dbReference>
<keyword evidence="6 7" id="KW-0472">Membrane</keyword>
<dbReference type="PANTHER" id="PTHR39087:SF2">
    <property type="entry name" value="UPF0104 MEMBRANE PROTEIN MJ1595"/>
    <property type="match status" value="1"/>
</dbReference>
<comment type="subcellular location">
    <subcellularLocation>
        <location evidence="1">Cell membrane</location>
        <topology evidence="1">Multi-pass membrane protein</topology>
    </subcellularLocation>
</comment>
<feature type="transmembrane region" description="Helical" evidence="7">
    <location>
        <begin position="303"/>
        <end position="325"/>
    </location>
</feature>
<protein>
    <submittedName>
        <fullName evidence="8">Lysylphosphatidylglycerol synthase transmembrane domain-containing protein</fullName>
    </submittedName>
</protein>
<evidence type="ECO:0000313" key="9">
    <source>
        <dbReference type="Proteomes" id="UP001500962"/>
    </source>
</evidence>
<dbReference type="PANTHER" id="PTHR39087">
    <property type="entry name" value="UPF0104 MEMBRANE PROTEIN MJ1595"/>
    <property type="match status" value="1"/>
</dbReference>
<comment type="similarity">
    <text evidence="2">Belongs to the UPF0104 family.</text>
</comment>
<keyword evidence="4 7" id="KW-0812">Transmembrane</keyword>
<evidence type="ECO:0000256" key="1">
    <source>
        <dbReference type="ARBA" id="ARBA00004651"/>
    </source>
</evidence>